<evidence type="ECO:0000313" key="2">
    <source>
        <dbReference type="EMBL" id="KUK06125.1"/>
    </source>
</evidence>
<reference evidence="2" key="1">
    <citation type="journal article" date="2015" name="MBio">
        <title>Genome-resolved metagenomic analysis reveals roles for candidate phyla and other microbial community members in biogeochemical transformations in oil reservoirs.</title>
        <authorList>
            <person name="Hu P."/>
            <person name="Tom L."/>
            <person name="Singh A."/>
            <person name="Thomas B.C."/>
            <person name="Baker B.J."/>
            <person name="Piceno Y.M."/>
            <person name="Andersen G.L."/>
            <person name="Banfield J.F."/>
        </authorList>
    </citation>
    <scope>NUCLEOTIDE SEQUENCE [LARGE SCALE GENOMIC DNA]</scope>
    <source>
        <strain evidence="2">49_2300</strain>
        <strain evidence="1">49_95</strain>
    </source>
</reference>
<gene>
    <name evidence="1" type="ORF">XD40_1156</name>
    <name evidence="2" type="ORF">XD48_1620</name>
</gene>
<proteinExistence type="predicted"/>
<accession>A0A101DZB3</accession>
<dbReference type="GeneID" id="1484418"/>
<evidence type="ECO:0000313" key="1">
    <source>
        <dbReference type="EMBL" id="KUJ93684.1"/>
    </source>
</evidence>
<dbReference type="AlphaFoldDB" id="A0A101DZB3"/>
<dbReference type="InterPro" id="IPR018716">
    <property type="entry name" value="DUF2240"/>
</dbReference>
<evidence type="ECO:0000313" key="4">
    <source>
        <dbReference type="Proteomes" id="UP000054307"/>
    </source>
</evidence>
<name>A0A101DZB3_ARCFL</name>
<organism evidence="2 3">
    <name type="scientific">Archaeoglobus fulgidus</name>
    <dbReference type="NCBI Taxonomy" id="2234"/>
    <lineage>
        <taxon>Archaea</taxon>
        <taxon>Methanobacteriati</taxon>
        <taxon>Methanobacteriota</taxon>
        <taxon>Archaeoglobi</taxon>
        <taxon>Archaeoglobales</taxon>
        <taxon>Archaeoglobaceae</taxon>
        <taxon>Archaeoglobus</taxon>
    </lineage>
</organism>
<comment type="caution">
    <text evidence="2">The sequence shown here is derived from an EMBL/GenBank/DDBJ whole genome shotgun (WGS) entry which is preliminary data.</text>
</comment>
<dbReference type="PATRIC" id="fig|2234.6.peg.1949"/>
<dbReference type="EMBL" id="LGEX01000051">
    <property type="protein sequence ID" value="KUK06125.1"/>
    <property type="molecule type" value="Genomic_DNA"/>
</dbReference>
<dbReference type="Proteomes" id="UP000054015">
    <property type="component" value="Unassembled WGS sequence"/>
</dbReference>
<dbReference type="EMBL" id="LGEQ01000018">
    <property type="protein sequence ID" value="KUJ93684.1"/>
    <property type="molecule type" value="Genomic_DNA"/>
</dbReference>
<dbReference type="Pfam" id="PF09999">
    <property type="entry name" value="DUF2240"/>
    <property type="match status" value="1"/>
</dbReference>
<evidence type="ECO:0008006" key="5">
    <source>
        <dbReference type="Google" id="ProtNLM"/>
    </source>
</evidence>
<evidence type="ECO:0000313" key="3">
    <source>
        <dbReference type="Proteomes" id="UP000054015"/>
    </source>
</evidence>
<sequence length="148" mass="16791">MMRKVIAAAFKSKGKKKMKRSELIYTMSFDLNWFTHEGSKKVVEEAEKEGLLAGDDELQPTFDLDEVELTDFKPDLSELLSRSVTDRIIEEIAVKLKKDGREVVSMVNRKQEELGGIISFPVAALIVAKEVGINIAPYIEEVEREVFQ</sequence>
<dbReference type="RefSeq" id="WP_048064346.1">
    <property type="nucleotide sequence ID" value="NZ_FJNF01000136.1"/>
</dbReference>
<reference evidence="3 4" key="2">
    <citation type="journal article" date="2015" name="MBio">
        <title>Genome-Resolved Metagenomic Analysis Reveals Roles for Candidate Phyla and Other Microbial Community Members in Biogeochemical Transformations in Oil Reservoirs.</title>
        <authorList>
            <person name="Hu P."/>
            <person name="Tom L."/>
            <person name="Singh A."/>
            <person name="Thomas B.C."/>
            <person name="Baker B.J."/>
            <person name="Piceno Y.M."/>
            <person name="Andersen G.L."/>
            <person name="Banfield J.F."/>
        </authorList>
    </citation>
    <scope>NUCLEOTIDE SEQUENCE [LARGE SCALE GENOMIC DNA]</scope>
</reference>
<dbReference type="Proteomes" id="UP000054307">
    <property type="component" value="Unassembled WGS sequence"/>
</dbReference>
<protein>
    <recommendedName>
        <fullName evidence="5">DUF2240 family protein</fullName>
    </recommendedName>
</protein>